<feature type="domain" description="USP" evidence="13">
    <location>
        <begin position="318"/>
        <end position="768"/>
    </location>
</feature>
<evidence type="ECO:0000313" key="15">
    <source>
        <dbReference type="EMBL" id="EZG65384.1"/>
    </source>
</evidence>
<comment type="caution">
    <text evidence="15">The sequence shown here is derived from an EMBL/GenBank/DDBJ whole genome shotgun (WGS) entry which is preliminary data.</text>
</comment>
<dbReference type="PROSITE" id="PS50271">
    <property type="entry name" value="ZF_UBP"/>
    <property type="match status" value="1"/>
</dbReference>
<dbReference type="OrthoDB" id="361536at2759"/>
<dbReference type="InterPro" id="IPR015940">
    <property type="entry name" value="UBA"/>
</dbReference>
<feature type="domain" description="UBA" evidence="12">
    <location>
        <begin position="648"/>
        <end position="687"/>
    </location>
</feature>
<comment type="catalytic activity">
    <reaction evidence="1">
        <text>Thiol-dependent hydrolysis of ester, thioester, amide, peptide and isopeptide bonds formed by the C-terminal Gly of ubiquitin (a 76-residue protein attached to proteins as an intracellular targeting signal).</text>
        <dbReference type="EC" id="3.4.19.12"/>
    </reaction>
</comment>
<dbReference type="InterPro" id="IPR001394">
    <property type="entry name" value="Peptidase_C19_UCH"/>
</dbReference>
<dbReference type="InterPro" id="IPR050164">
    <property type="entry name" value="Peptidase_C19"/>
</dbReference>
<dbReference type="Pfam" id="PF00443">
    <property type="entry name" value="UCH"/>
    <property type="match status" value="1"/>
</dbReference>
<feature type="compositionally biased region" description="Low complexity" evidence="11">
    <location>
        <begin position="402"/>
        <end position="424"/>
    </location>
</feature>
<sequence>MNTTECLWCHQSLENSVSTYFPEGLVFTEKNLYVETDEPYYTACDQHLCNLKSKWTVVITMKRVVLEAEEMLEKARQVQREWEQINDQTTKISSPAIYRKVLEYALRCTDGRSWVVTPETGRPEAAEDVSIPVRVVEACREIVGSKPLKGEVEILVADEFTPTLSEIPIAKSIRKHDFSKKVSCDDCGRHENLWLNLADGYVGCGRKQYGLEGSGCQNGLEGAAIRHWEQCKENHVGLKLGTLTSVNAELYSYSFDTPVNVPRQLLDACLKTFGLDREMWSENAHEKSLAELAADANKNLSISQGFGKEQMVNNEGVLGMQNLGNTCYISCIVHCLKLINLYETNDLVKGEDRRDESVASALNILIHTLLTTEPDVKYAREYGQVFSKTMKALRDLVGKTVADPSSSDPSRADPSSSDASRADASGDYGKVFEGSHFDETYHYGAPKPLFLKRLIGYKYHSFNNNEQQDAEEYFQLLVNELPQQILKLFLLEGAENISSSPNPFHSPLLDVMISRSLQIECCQNEGKTIDFNDLILNCDKQISHYPKFMFVVVRRMTQIDTDNRKLNNLITGQFLEYDFGNLKMTEETSGSLKPENSTGLSEQIINEAAALGFSANQCQIAARKLGQPITLEALASYILDNPDIMSDDITERITMVMSMGYSKDQAEIALNACNGNIEDAVNHLLIHNGEVGQNSCNDTPYTGSTKYTLIATVNHTGSSLHAGHYFVMNRYPTGKWYHINDEYVKTIDDEDTLTDAIGSAYLLLYKRLD</sequence>
<evidence type="ECO:0000256" key="6">
    <source>
        <dbReference type="ARBA" id="ARBA00022771"/>
    </source>
</evidence>
<feature type="coiled-coil region" evidence="10">
    <location>
        <begin position="61"/>
        <end position="88"/>
    </location>
</feature>
<dbReference type="CDD" id="cd14291">
    <property type="entry name" value="UBA1_NUB1_like"/>
    <property type="match status" value="1"/>
</dbReference>
<dbReference type="GO" id="GO:0004843">
    <property type="term" value="F:cysteine-type deubiquitinase activity"/>
    <property type="evidence" value="ECO:0007669"/>
    <property type="project" value="UniProtKB-EC"/>
</dbReference>
<protein>
    <recommendedName>
        <fullName evidence="3">ubiquitinyl hydrolase 1</fullName>
        <ecNumber evidence="3">3.4.19.12</ecNumber>
    </recommendedName>
</protein>
<dbReference type="Gene3D" id="3.90.70.10">
    <property type="entry name" value="Cysteine proteinases"/>
    <property type="match status" value="1"/>
</dbReference>
<reference evidence="15" key="1">
    <citation type="submission" date="2013-12" db="EMBL/GenBank/DDBJ databases">
        <authorList>
            <person name="Omoto C.K."/>
            <person name="Sibley D."/>
            <person name="Venepally P."/>
            <person name="Hadjithomas M."/>
            <person name="Karamycheva S."/>
            <person name="Brunk B."/>
            <person name="Roos D."/>
            <person name="Caler E."/>
            <person name="Lorenzi H."/>
        </authorList>
    </citation>
    <scope>NUCLEOTIDE SEQUENCE</scope>
</reference>
<dbReference type="InterPro" id="IPR013083">
    <property type="entry name" value="Znf_RING/FYVE/PHD"/>
</dbReference>
<dbReference type="EMBL" id="AFNH02000629">
    <property type="protein sequence ID" value="EZG65384.1"/>
    <property type="molecule type" value="Genomic_DNA"/>
</dbReference>
<evidence type="ECO:0000256" key="4">
    <source>
        <dbReference type="ARBA" id="ARBA00022670"/>
    </source>
</evidence>
<proteinExistence type="inferred from homology"/>
<dbReference type="GO" id="GO:0005634">
    <property type="term" value="C:nucleus"/>
    <property type="evidence" value="ECO:0007669"/>
    <property type="project" value="TreeGrafter"/>
</dbReference>
<accession>A0A023B627</accession>
<dbReference type="SMART" id="SM00290">
    <property type="entry name" value="ZnF_UBP"/>
    <property type="match status" value="1"/>
</dbReference>
<evidence type="ECO:0000256" key="7">
    <source>
        <dbReference type="ARBA" id="ARBA00022807"/>
    </source>
</evidence>
<dbReference type="InterPro" id="IPR001607">
    <property type="entry name" value="Znf_UBP"/>
</dbReference>
<keyword evidence="15" id="KW-0378">Hydrolase</keyword>
<evidence type="ECO:0000259" key="14">
    <source>
        <dbReference type="PROSITE" id="PS50271"/>
    </source>
</evidence>
<evidence type="ECO:0000256" key="9">
    <source>
        <dbReference type="PROSITE-ProRule" id="PRU00502"/>
    </source>
</evidence>
<comment type="similarity">
    <text evidence="2">Belongs to the peptidase C19 family.</text>
</comment>
<dbReference type="GeneID" id="22913011"/>
<keyword evidence="6 9" id="KW-0863">Zinc-finger</keyword>
<keyword evidence="7" id="KW-0788">Thiol protease</keyword>
<dbReference type="Proteomes" id="UP000019763">
    <property type="component" value="Unassembled WGS sequence"/>
</dbReference>
<dbReference type="InterPro" id="IPR018200">
    <property type="entry name" value="USP_CS"/>
</dbReference>
<keyword evidence="8" id="KW-0862">Zinc</keyword>
<evidence type="ECO:0000256" key="11">
    <source>
        <dbReference type="SAM" id="MobiDB-lite"/>
    </source>
</evidence>
<gene>
    <name evidence="15" type="ORF">GNI_083760</name>
</gene>
<evidence type="ECO:0000259" key="13">
    <source>
        <dbReference type="PROSITE" id="PS50235"/>
    </source>
</evidence>
<dbReference type="EC" id="3.4.19.12" evidence="3"/>
<dbReference type="eggNOG" id="KOG0944">
    <property type="taxonomic scope" value="Eukaryota"/>
</dbReference>
<evidence type="ECO:0000256" key="8">
    <source>
        <dbReference type="ARBA" id="ARBA00022833"/>
    </source>
</evidence>
<dbReference type="VEuPathDB" id="CryptoDB:GNI_083760"/>
<dbReference type="PROSITE" id="PS00973">
    <property type="entry name" value="USP_2"/>
    <property type="match status" value="1"/>
</dbReference>
<feature type="region of interest" description="Disordered" evidence="11">
    <location>
        <begin position="400"/>
        <end position="424"/>
    </location>
</feature>
<dbReference type="PROSITE" id="PS50030">
    <property type="entry name" value="UBA"/>
    <property type="match status" value="1"/>
</dbReference>
<dbReference type="Pfam" id="PF02148">
    <property type="entry name" value="zf-UBP"/>
    <property type="match status" value="1"/>
</dbReference>
<evidence type="ECO:0000256" key="10">
    <source>
        <dbReference type="SAM" id="Coils"/>
    </source>
</evidence>
<feature type="domain" description="UBP-type" evidence="14">
    <location>
        <begin position="165"/>
        <end position="279"/>
    </location>
</feature>
<dbReference type="GO" id="GO:0016579">
    <property type="term" value="P:protein deubiquitination"/>
    <property type="evidence" value="ECO:0007669"/>
    <property type="project" value="InterPro"/>
</dbReference>
<dbReference type="PROSITE" id="PS50235">
    <property type="entry name" value="USP_3"/>
    <property type="match status" value="1"/>
</dbReference>
<keyword evidence="16" id="KW-1185">Reference proteome</keyword>
<keyword evidence="10" id="KW-0175">Coiled coil</keyword>
<dbReference type="Gene3D" id="1.10.8.10">
    <property type="entry name" value="DNA helicase RuvA subunit, C-terminal domain"/>
    <property type="match status" value="1"/>
</dbReference>
<dbReference type="AlphaFoldDB" id="A0A023B627"/>
<dbReference type="SMART" id="SM00165">
    <property type="entry name" value="UBA"/>
    <property type="match status" value="1"/>
</dbReference>
<name>A0A023B627_GRENI</name>
<dbReference type="RefSeq" id="XP_011134089.1">
    <property type="nucleotide sequence ID" value="XM_011135787.1"/>
</dbReference>
<dbReference type="PANTHER" id="PTHR24006">
    <property type="entry name" value="UBIQUITIN CARBOXYL-TERMINAL HYDROLASE"/>
    <property type="match status" value="1"/>
</dbReference>
<dbReference type="InterPro" id="IPR038765">
    <property type="entry name" value="Papain-like_cys_pep_sf"/>
</dbReference>
<dbReference type="Pfam" id="PF00627">
    <property type="entry name" value="UBA"/>
    <property type="match status" value="1"/>
</dbReference>
<organism evidence="15 16">
    <name type="scientific">Gregarina niphandrodes</name>
    <name type="common">Septate eugregarine</name>
    <dbReference type="NCBI Taxonomy" id="110365"/>
    <lineage>
        <taxon>Eukaryota</taxon>
        <taxon>Sar</taxon>
        <taxon>Alveolata</taxon>
        <taxon>Apicomplexa</taxon>
        <taxon>Conoidasida</taxon>
        <taxon>Gregarinasina</taxon>
        <taxon>Eugregarinorida</taxon>
        <taxon>Gregarinidae</taxon>
        <taxon>Gregarina</taxon>
    </lineage>
</organism>
<evidence type="ECO:0000313" key="16">
    <source>
        <dbReference type="Proteomes" id="UP000019763"/>
    </source>
</evidence>
<dbReference type="Gene3D" id="3.30.40.10">
    <property type="entry name" value="Zinc/RING finger domain, C3HC4 (zinc finger)"/>
    <property type="match status" value="1"/>
</dbReference>
<dbReference type="GO" id="GO:0005829">
    <property type="term" value="C:cytosol"/>
    <property type="evidence" value="ECO:0007669"/>
    <property type="project" value="TreeGrafter"/>
</dbReference>
<evidence type="ECO:0000256" key="3">
    <source>
        <dbReference type="ARBA" id="ARBA00012759"/>
    </source>
</evidence>
<evidence type="ECO:0000259" key="12">
    <source>
        <dbReference type="PROSITE" id="PS50030"/>
    </source>
</evidence>
<dbReference type="SUPFAM" id="SSF57850">
    <property type="entry name" value="RING/U-box"/>
    <property type="match status" value="1"/>
</dbReference>
<dbReference type="GO" id="GO:0008270">
    <property type="term" value="F:zinc ion binding"/>
    <property type="evidence" value="ECO:0007669"/>
    <property type="project" value="UniProtKB-KW"/>
</dbReference>
<dbReference type="SUPFAM" id="SSF54001">
    <property type="entry name" value="Cysteine proteinases"/>
    <property type="match status" value="1"/>
</dbReference>
<evidence type="ECO:0000256" key="5">
    <source>
        <dbReference type="ARBA" id="ARBA00022723"/>
    </source>
</evidence>
<keyword evidence="5" id="KW-0479">Metal-binding</keyword>
<dbReference type="GO" id="GO:0006508">
    <property type="term" value="P:proteolysis"/>
    <property type="evidence" value="ECO:0007669"/>
    <property type="project" value="UniProtKB-KW"/>
</dbReference>
<evidence type="ECO:0000256" key="2">
    <source>
        <dbReference type="ARBA" id="ARBA00009085"/>
    </source>
</evidence>
<evidence type="ECO:0000256" key="1">
    <source>
        <dbReference type="ARBA" id="ARBA00000707"/>
    </source>
</evidence>
<keyword evidence="4" id="KW-0645">Protease</keyword>
<dbReference type="InterPro" id="IPR028889">
    <property type="entry name" value="USP"/>
</dbReference>